<dbReference type="GO" id="GO:0008483">
    <property type="term" value="F:transaminase activity"/>
    <property type="evidence" value="ECO:0007669"/>
    <property type="project" value="UniProtKB-KW"/>
</dbReference>
<dbReference type="PANTHER" id="PTHR42832:SF3">
    <property type="entry name" value="L-GLUTAMINE--4-(METHYLSULFANYL)-2-OXOBUTANOATE AMINOTRANSFERASE"/>
    <property type="match status" value="1"/>
</dbReference>
<keyword evidence="6" id="KW-1185">Reference proteome</keyword>
<evidence type="ECO:0000259" key="4">
    <source>
        <dbReference type="Pfam" id="PF00155"/>
    </source>
</evidence>
<dbReference type="InterPro" id="IPR015424">
    <property type="entry name" value="PyrdxlP-dep_Trfase"/>
</dbReference>
<dbReference type="InterPro" id="IPR050881">
    <property type="entry name" value="LL-DAP_aminotransferase"/>
</dbReference>
<comment type="cofactor">
    <cofactor evidence="1">
        <name>pyridoxal 5'-phosphate</name>
        <dbReference type="ChEBI" id="CHEBI:597326"/>
    </cofactor>
</comment>
<evidence type="ECO:0000256" key="1">
    <source>
        <dbReference type="ARBA" id="ARBA00001933"/>
    </source>
</evidence>
<dbReference type="InterPro" id="IPR015421">
    <property type="entry name" value="PyrdxlP-dep_Trfase_major"/>
</dbReference>
<dbReference type="Gene3D" id="3.90.1150.10">
    <property type="entry name" value="Aspartate Aminotransferase, domain 1"/>
    <property type="match status" value="1"/>
</dbReference>
<keyword evidence="2 5" id="KW-0032">Aminotransferase</keyword>
<dbReference type="RefSeq" id="WP_319952241.1">
    <property type="nucleotide sequence ID" value="NZ_JAXAVX010000001.1"/>
</dbReference>
<gene>
    <name evidence="5" type="ORF">SK069_00655</name>
</gene>
<dbReference type="CDD" id="cd00609">
    <property type="entry name" value="AAT_like"/>
    <property type="match status" value="1"/>
</dbReference>
<protein>
    <submittedName>
        <fullName evidence="5">Aminotransferase class I/II-fold pyridoxal phosphate-dependent enzyme</fullName>
    </submittedName>
</protein>
<evidence type="ECO:0000313" key="5">
    <source>
        <dbReference type="EMBL" id="MDX8150088.1"/>
    </source>
</evidence>
<dbReference type="PANTHER" id="PTHR42832">
    <property type="entry name" value="AMINO ACID AMINOTRANSFERASE"/>
    <property type="match status" value="1"/>
</dbReference>
<dbReference type="InterPro" id="IPR004839">
    <property type="entry name" value="Aminotransferase_I/II_large"/>
</dbReference>
<name>A0ABU4VE63_9ACTN</name>
<dbReference type="SUPFAM" id="SSF53383">
    <property type="entry name" value="PLP-dependent transferases"/>
    <property type="match status" value="1"/>
</dbReference>
<dbReference type="EMBL" id="JAXAVX010000001">
    <property type="protein sequence ID" value="MDX8150088.1"/>
    <property type="molecule type" value="Genomic_DNA"/>
</dbReference>
<reference evidence="5 6" key="1">
    <citation type="submission" date="2023-11" db="EMBL/GenBank/DDBJ databases">
        <authorList>
            <person name="Xu M."/>
            <person name="Jiang T."/>
        </authorList>
    </citation>
    <scope>NUCLEOTIDE SEQUENCE [LARGE SCALE GENOMIC DNA]</scope>
    <source>
        <strain evidence="5 6">SD</strain>
    </source>
</reference>
<evidence type="ECO:0000256" key="3">
    <source>
        <dbReference type="ARBA" id="ARBA00022679"/>
    </source>
</evidence>
<dbReference type="Gene3D" id="3.40.640.10">
    <property type="entry name" value="Type I PLP-dependent aspartate aminotransferase-like (Major domain)"/>
    <property type="match status" value="1"/>
</dbReference>
<evidence type="ECO:0000256" key="2">
    <source>
        <dbReference type="ARBA" id="ARBA00022576"/>
    </source>
</evidence>
<feature type="domain" description="Aminotransferase class I/classII large" evidence="4">
    <location>
        <begin position="42"/>
        <end position="426"/>
    </location>
</feature>
<comment type="caution">
    <text evidence="5">The sequence shown here is derived from an EMBL/GenBank/DDBJ whole genome shotgun (WGS) entry which is preliminary data.</text>
</comment>
<evidence type="ECO:0000313" key="6">
    <source>
        <dbReference type="Proteomes" id="UP001277761"/>
    </source>
</evidence>
<dbReference type="Pfam" id="PF00155">
    <property type="entry name" value="Aminotran_1_2"/>
    <property type="match status" value="1"/>
</dbReference>
<organism evidence="5 6">
    <name type="scientific">Patulibacter brassicae</name>
    <dbReference type="NCBI Taxonomy" id="1705717"/>
    <lineage>
        <taxon>Bacteria</taxon>
        <taxon>Bacillati</taxon>
        <taxon>Actinomycetota</taxon>
        <taxon>Thermoleophilia</taxon>
        <taxon>Solirubrobacterales</taxon>
        <taxon>Patulibacteraceae</taxon>
        <taxon>Patulibacter</taxon>
    </lineage>
</organism>
<proteinExistence type="predicted"/>
<sequence>MTAAEPVPPLPRNPLLAASGTYPFARLSTARAQVVRRAETPTLIDLGVGEPREPTPELVRRALVQAVEDEAISTYPLAVGLPELRVAIAEWAGRRFGTRLDADRHVLPTLGSKELVFGLAQVLVDRDGGRDLVAVPQPAYPVYERGARFAGAEVLELPLRAERDYLPDLDAITDEQWSRLVLLWVNYPNNPTAAVADRGWYAEAAARCRAHGVVLASDEAYSELWFTGGAPDSALQIADDGDGLDGVLVVNTLSKRSSMPGYRSGFVAGDAALVDALKRYRPSVGVAPQAVIQRAAVAAWGDEAHVDEVRDRYRAKLAVLQPGLDALGLRDAGGPASFFRWLALPDGWRDRGWAVATLRDPAVRALAATLTDGAPDEDGSATFAAALLAHGVVVAPGGFFGPAGGGHVRVALVPTLEDCARACERLQTLAAA</sequence>
<dbReference type="Proteomes" id="UP001277761">
    <property type="component" value="Unassembled WGS sequence"/>
</dbReference>
<keyword evidence="3" id="KW-0808">Transferase</keyword>
<accession>A0ABU4VE63</accession>
<dbReference type="InterPro" id="IPR015422">
    <property type="entry name" value="PyrdxlP-dep_Trfase_small"/>
</dbReference>